<dbReference type="PANTHER" id="PTHR39323:SF1">
    <property type="entry name" value="BLR1149 PROTEIN"/>
    <property type="match status" value="1"/>
</dbReference>
<protein>
    <submittedName>
        <fullName evidence="1">Metallophosphoesterase</fullName>
    </submittedName>
</protein>
<comment type="caution">
    <text evidence="1">The sequence shown here is derived from an EMBL/GenBank/DDBJ whole genome shotgun (WGS) entry which is preliminary data.</text>
</comment>
<dbReference type="Proteomes" id="UP000606730">
    <property type="component" value="Unassembled WGS sequence"/>
</dbReference>
<dbReference type="PIRSF" id="PIRSF000887">
    <property type="entry name" value="Pesterase_MJ0037"/>
    <property type="match status" value="1"/>
</dbReference>
<dbReference type="InterPro" id="IPR024173">
    <property type="entry name" value="Pesterase_MJ0037-like"/>
</dbReference>
<dbReference type="SUPFAM" id="SSF56300">
    <property type="entry name" value="Metallo-dependent phosphatases"/>
    <property type="match status" value="1"/>
</dbReference>
<accession>A0A917ALA9</accession>
<evidence type="ECO:0000313" key="2">
    <source>
        <dbReference type="Proteomes" id="UP000606730"/>
    </source>
</evidence>
<sequence length="216" mass="24148">MTGHRFTFSGAQLFACPSGALWWPDQQLLCVSDLHFGKADRYARKSRGLLPPYEVRETLTRLEEDIQTMNARQVICLGDSWDDLEAAERLPDDEKLWLTRLMAGRNWIWIEGNHDPGPIELAGTHRSELQVGPLTFRHIAEDAAVGEVSGHYHPKARLANRSQPVFLVDDTRLILPAYGTYTGGLRSTHPALSSLMGPEALAFVTGKTVHPIPMPR</sequence>
<reference evidence="1" key="2">
    <citation type="submission" date="2020-09" db="EMBL/GenBank/DDBJ databases">
        <authorList>
            <person name="Sun Q."/>
            <person name="Zhou Y."/>
        </authorList>
    </citation>
    <scope>NUCLEOTIDE SEQUENCE</scope>
    <source>
        <strain evidence="1">CGMCC 1.16012</strain>
    </source>
</reference>
<evidence type="ECO:0000313" key="1">
    <source>
        <dbReference type="EMBL" id="GGE60224.1"/>
    </source>
</evidence>
<dbReference type="RefSeq" id="WP_095595523.1">
    <property type="nucleotide sequence ID" value="NZ_BMKN01000003.1"/>
</dbReference>
<dbReference type="EMBL" id="BMKN01000003">
    <property type="protein sequence ID" value="GGE60224.1"/>
    <property type="molecule type" value="Genomic_DNA"/>
</dbReference>
<dbReference type="InterPro" id="IPR029052">
    <property type="entry name" value="Metallo-depent_PP-like"/>
</dbReference>
<dbReference type="PANTHER" id="PTHR39323">
    <property type="entry name" value="BLR1149 PROTEIN"/>
    <property type="match status" value="1"/>
</dbReference>
<reference evidence="1" key="1">
    <citation type="journal article" date="2014" name="Int. J. Syst. Evol. Microbiol.">
        <title>Complete genome sequence of Corynebacterium casei LMG S-19264T (=DSM 44701T), isolated from a smear-ripened cheese.</title>
        <authorList>
            <consortium name="US DOE Joint Genome Institute (JGI-PGF)"/>
            <person name="Walter F."/>
            <person name="Albersmeier A."/>
            <person name="Kalinowski J."/>
            <person name="Ruckert C."/>
        </authorList>
    </citation>
    <scope>NUCLEOTIDE SEQUENCE</scope>
    <source>
        <strain evidence="1">CGMCC 1.16012</strain>
    </source>
</reference>
<dbReference type="AlphaFoldDB" id="A0A917ALA9"/>
<dbReference type="OrthoDB" id="9795838at2"/>
<dbReference type="NCBIfam" id="TIGR04123">
    <property type="entry name" value="P_estr_lig_assc"/>
    <property type="match status" value="1"/>
</dbReference>
<proteinExistence type="predicted"/>
<gene>
    <name evidence="1" type="ORF">GCM10011517_29760</name>
</gene>
<keyword evidence="2" id="KW-1185">Reference proteome</keyword>
<organism evidence="1 2">
    <name type="scientific">Actibacterium pelagium</name>
    <dbReference type="NCBI Taxonomy" id="2029103"/>
    <lineage>
        <taxon>Bacteria</taxon>
        <taxon>Pseudomonadati</taxon>
        <taxon>Pseudomonadota</taxon>
        <taxon>Alphaproteobacteria</taxon>
        <taxon>Rhodobacterales</taxon>
        <taxon>Roseobacteraceae</taxon>
        <taxon>Actibacterium</taxon>
    </lineage>
</organism>
<dbReference type="InterPro" id="IPR026336">
    <property type="entry name" value="PdeM-like"/>
</dbReference>
<dbReference type="Gene3D" id="3.60.21.10">
    <property type="match status" value="1"/>
</dbReference>
<name>A0A917ALA9_9RHOB</name>